<keyword evidence="2" id="KW-1185">Reference proteome</keyword>
<evidence type="ECO:0000313" key="2">
    <source>
        <dbReference type="Proteomes" id="UP000184447"/>
    </source>
</evidence>
<dbReference type="EMBL" id="FQXM01000007">
    <property type="protein sequence ID" value="SHH58608.1"/>
    <property type="molecule type" value="Genomic_DNA"/>
</dbReference>
<evidence type="ECO:0000313" key="1">
    <source>
        <dbReference type="EMBL" id="SHH58608.1"/>
    </source>
</evidence>
<gene>
    <name evidence="1" type="ORF">SAMN02745207_01608</name>
</gene>
<organism evidence="1 2">
    <name type="scientific">Clostridium grantii DSM 8605</name>
    <dbReference type="NCBI Taxonomy" id="1121316"/>
    <lineage>
        <taxon>Bacteria</taxon>
        <taxon>Bacillati</taxon>
        <taxon>Bacillota</taxon>
        <taxon>Clostridia</taxon>
        <taxon>Eubacteriales</taxon>
        <taxon>Clostridiaceae</taxon>
        <taxon>Clostridium</taxon>
    </lineage>
</organism>
<protein>
    <submittedName>
        <fullName evidence="1">Uncharacterized protein</fullName>
    </submittedName>
</protein>
<dbReference type="AlphaFoldDB" id="A0A1M5U6P8"/>
<dbReference type="STRING" id="1121316.SAMN02745207_01608"/>
<reference evidence="1 2" key="1">
    <citation type="submission" date="2016-11" db="EMBL/GenBank/DDBJ databases">
        <authorList>
            <person name="Jaros S."/>
            <person name="Januszkiewicz K."/>
            <person name="Wedrychowicz H."/>
        </authorList>
    </citation>
    <scope>NUCLEOTIDE SEQUENCE [LARGE SCALE GENOMIC DNA]</scope>
    <source>
        <strain evidence="1 2">DSM 8605</strain>
    </source>
</reference>
<accession>A0A1M5U6P8</accession>
<dbReference type="OrthoDB" id="9816036at2"/>
<sequence length="213" mass="24065">MINELTNKCISNMPTVGTTVNQNGAKNIHIDKVAAMQVHNTMVFPIYQQQRPTNVAIGQYGTSQEYYNLFVIGGETFVDWQAGHFIVPKDRALTENMSKDIKDDVFSLSPEAIELIKTFPAIFASENTVYGTSDDTQVAYYGFVTGLSVQDNGIKIYYQPINCLSQKRLNEIIFNLGIKGNNKYNEFSRTHWTIKRINLVEELRSAGMPVMAY</sequence>
<name>A0A1M5U6P8_9CLOT</name>
<dbReference type="Proteomes" id="UP000184447">
    <property type="component" value="Unassembled WGS sequence"/>
</dbReference>
<dbReference type="RefSeq" id="WP_073337922.1">
    <property type="nucleotide sequence ID" value="NZ_FQXM01000007.1"/>
</dbReference>
<proteinExistence type="predicted"/>